<feature type="transmembrane region" description="Helical" evidence="1">
    <location>
        <begin position="252"/>
        <end position="279"/>
    </location>
</feature>
<proteinExistence type="predicted"/>
<keyword evidence="1" id="KW-0812">Transmembrane</keyword>
<reference evidence="3" key="1">
    <citation type="journal article" date="2019" name="Int. J. Syst. Evol. Microbiol.">
        <title>The Global Catalogue of Microorganisms (GCM) 10K type strain sequencing project: providing services to taxonomists for standard genome sequencing and annotation.</title>
        <authorList>
            <consortium name="The Broad Institute Genomics Platform"/>
            <consortium name="The Broad Institute Genome Sequencing Center for Infectious Disease"/>
            <person name="Wu L."/>
            <person name="Ma J."/>
        </authorList>
    </citation>
    <scope>NUCLEOTIDE SEQUENCE [LARGE SCALE GENOMIC DNA]</scope>
    <source>
        <strain evidence="3">JCM 18392</strain>
    </source>
</reference>
<dbReference type="EMBL" id="BAABJY010000001">
    <property type="protein sequence ID" value="GAA4856350.1"/>
    <property type="molecule type" value="Genomic_DNA"/>
</dbReference>
<evidence type="ECO:0000256" key="1">
    <source>
        <dbReference type="SAM" id="Phobius"/>
    </source>
</evidence>
<feature type="transmembrane region" description="Helical" evidence="1">
    <location>
        <begin position="57"/>
        <end position="82"/>
    </location>
</feature>
<sequence length="297" mass="30890">MGPGAGLGWLKNAINLGRHNAKAVFGAVALMALVALVPSLVQLLLQQGLGVGPQSMLMVAGLLTLAMIVVYPLLVGGMLRVIHASENGQPTHATALFDTFRAGNGAGRLIGFGVLLTAIYITVFLAVIMAVGKDFLSWYMQVINLSLQAGDPSQLPALPALPEGFGTLMALGTLVGLFFGGIYAIGFGQITLAGRTIGEALADGVGGTLKNLLPLLVLAVVVFVAMIVLMIVVALVGGLLMLIGGLVHQSLALLLLAPVYLGMLLVMYVVMFGVMYFMWRDVCGDPPPTADADHVEA</sequence>
<keyword evidence="1" id="KW-1133">Transmembrane helix</keyword>
<organism evidence="2 3">
    <name type="scientific">Luteimonas vadosa</name>
    <dbReference type="NCBI Taxonomy" id="1165507"/>
    <lineage>
        <taxon>Bacteria</taxon>
        <taxon>Pseudomonadati</taxon>
        <taxon>Pseudomonadota</taxon>
        <taxon>Gammaproteobacteria</taxon>
        <taxon>Lysobacterales</taxon>
        <taxon>Lysobacteraceae</taxon>
        <taxon>Luteimonas</taxon>
    </lineage>
</organism>
<feature type="transmembrane region" description="Helical" evidence="1">
    <location>
        <begin position="23"/>
        <end position="45"/>
    </location>
</feature>
<evidence type="ECO:0000313" key="2">
    <source>
        <dbReference type="EMBL" id="GAA4856350.1"/>
    </source>
</evidence>
<feature type="transmembrane region" description="Helical" evidence="1">
    <location>
        <begin position="212"/>
        <end position="240"/>
    </location>
</feature>
<dbReference type="Proteomes" id="UP001501323">
    <property type="component" value="Unassembled WGS sequence"/>
</dbReference>
<evidence type="ECO:0000313" key="3">
    <source>
        <dbReference type="Proteomes" id="UP001501323"/>
    </source>
</evidence>
<gene>
    <name evidence="2" type="ORF">GCM10023332_05020</name>
</gene>
<keyword evidence="3" id="KW-1185">Reference proteome</keyword>
<name>A0ABP9DX93_9GAMM</name>
<keyword evidence="1" id="KW-0472">Membrane</keyword>
<feature type="transmembrane region" description="Helical" evidence="1">
    <location>
        <begin position="109"/>
        <end position="131"/>
    </location>
</feature>
<feature type="transmembrane region" description="Helical" evidence="1">
    <location>
        <begin position="168"/>
        <end position="192"/>
    </location>
</feature>
<comment type="caution">
    <text evidence="2">The sequence shown here is derived from an EMBL/GenBank/DDBJ whole genome shotgun (WGS) entry which is preliminary data.</text>
</comment>
<protein>
    <submittedName>
        <fullName evidence="2">Uncharacterized protein</fullName>
    </submittedName>
</protein>
<accession>A0ABP9DX93</accession>